<comment type="caution">
    <text evidence="1">The sequence shown here is derived from an EMBL/GenBank/DDBJ whole genome shotgun (WGS) entry which is preliminary data.</text>
</comment>
<evidence type="ECO:0000313" key="2">
    <source>
        <dbReference type="Proteomes" id="UP000494106"/>
    </source>
</evidence>
<dbReference type="AlphaFoldDB" id="A0A8S1AUY5"/>
<reference evidence="1 2" key="1">
    <citation type="submission" date="2020-04" db="EMBL/GenBank/DDBJ databases">
        <authorList>
            <person name="Wallbank WR R."/>
            <person name="Pardo Diaz C."/>
            <person name="Kozak K."/>
            <person name="Martin S."/>
            <person name="Jiggins C."/>
            <person name="Moest M."/>
            <person name="Warren A I."/>
            <person name="Byers J.R.P. K."/>
            <person name="Montejo-Kovacevich G."/>
            <person name="Yen C E."/>
        </authorList>
    </citation>
    <scope>NUCLEOTIDE SEQUENCE [LARGE SCALE GENOMIC DNA]</scope>
</reference>
<accession>A0A8S1AUY5</accession>
<gene>
    <name evidence="1" type="ORF">APLA_LOCUS13384</name>
</gene>
<name>A0A8S1AUY5_ARCPL</name>
<dbReference type="Proteomes" id="UP000494106">
    <property type="component" value="Unassembled WGS sequence"/>
</dbReference>
<protein>
    <submittedName>
        <fullName evidence="1">Uncharacterized protein</fullName>
    </submittedName>
</protein>
<keyword evidence="2" id="KW-1185">Reference proteome</keyword>
<sequence length="291" mass="34243">MEAQQNNVTTNNSDVTMAETANQLVKQITVPTEGVPERSIFKLLEEDPFKHLDYIQTLCVQDKSLMPRLASHASGKAIEIICEKILHKRSNIKEDFLDVFYLFFFPYFLQRKYTWFCLHLLVKASKAHPNRFQTTMKTLLVNTKIQSCILQDYVQRLNEVECAKMLQLYEELYFNAETFAHILPVTYLLCKNGGMTDDTFPLIYSGLNRYRDFCAQNKNYGKLLLFVVQNVHERNVRPKHLKKLIQSHRTIYKSLCRFAFVKFLLKLENQQEEIYFEPLITVPRPLDILQI</sequence>
<dbReference type="OrthoDB" id="7466113at2759"/>
<organism evidence="1 2">
    <name type="scientific">Arctia plantaginis</name>
    <name type="common">Wood tiger moth</name>
    <name type="synonym">Phalaena plantaginis</name>
    <dbReference type="NCBI Taxonomy" id="874455"/>
    <lineage>
        <taxon>Eukaryota</taxon>
        <taxon>Metazoa</taxon>
        <taxon>Ecdysozoa</taxon>
        <taxon>Arthropoda</taxon>
        <taxon>Hexapoda</taxon>
        <taxon>Insecta</taxon>
        <taxon>Pterygota</taxon>
        <taxon>Neoptera</taxon>
        <taxon>Endopterygota</taxon>
        <taxon>Lepidoptera</taxon>
        <taxon>Glossata</taxon>
        <taxon>Ditrysia</taxon>
        <taxon>Noctuoidea</taxon>
        <taxon>Erebidae</taxon>
        <taxon>Arctiinae</taxon>
        <taxon>Arctia</taxon>
    </lineage>
</organism>
<proteinExistence type="predicted"/>
<dbReference type="EMBL" id="CADEBC010000553">
    <property type="protein sequence ID" value="CAB3252232.1"/>
    <property type="molecule type" value="Genomic_DNA"/>
</dbReference>
<evidence type="ECO:0000313" key="1">
    <source>
        <dbReference type="EMBL" id="CAB3252232.1"/>
    </source>
</evidence>